<organism evidence="4 5">
    <name type="scientific">Bordetella petrii (strain ATCC BAA-461 / DSM 12804 / CCUG 43448 / CIP 107267 / Se-1111R)</name>
    <dbReference type="NCBI Taxonomy" id="340100"/>
    <lineage>
        <taxon>Bacteria</taxon>
        <taxon>Pseudomonadati</taxon>
        <taxon>Pseudomonadota</taxon>
        <taxon>Betaproteobacteria</taxon>
        <taxon>Burkholderiales</taxon>
        <taxon>Alcaligenaceae</taxon>
        <taxon>Bordetella</taxon>
    </lineage>
</organism>
<keyword evidence="4" id="KW-0067">ATP-binding</keyword>
<dbReference type="GO" id="GO:0016887">
    <property type="term" value="F:ATP hydrolysis activity"/>
    <property type="evidence" value="ECO:0007669"/>
    <property type="project" value="InterPro"/>
</dbReference>
<dbReference type="InterPro" id="IPR027417">
    <property type="entry name" value="P-loop_NTPase"/>
</dbReference>
<comment type="similarity">
    <text evidence="1">Belongs to the ABC transporter superfamily.</text>
</comment>
<evidence type="ECO:0000313" key="5">
    <source>
        <dbReference type="Proteomes" id="UP000001225"/>
    </source>
</evidence>
<dbReference type="InterPro" id="IPR003439">
    <property type="entry name" value="ABC_transporter-like_ATP-bd"/>
</dbReference>
<dbReference type="Proteomes" id="UP000001225">
    <property type="component" value="Chromosome"/>
</dbReference>
<accession>A9I5P3</accession>
<name>A9I5P3_BORPD</name>
<dbReference type="Gene3D" id="3.40.50.300">
    <property type="entry name" value="P-loop containing nucleotide triphosphate hydrolases"/>
    <property type="match status" value="1"/>
</dbReference>
<reference evidence="4 5" key="1">
    <citation type="journal article" date="2008" name="BMC Genomics">
        <title>The missing link: Bordetella petrii is endowed with both the metabolic versatility of environmental bacteria and virulence traits of pathogenic Bordetellae.</title>
        <authorList>
            <person name="Gross R."/>
            <person name="Guzman C.A."/>
            <person name="Sebaihia M."/>
            <person name="Martins Dos Santos V.A."/>
            <person name="Pieper D.H."/>
            <person name="Koebnik R."/>
            <person name="Lechner M."/>
            <person name="Bartels D."/>
            <person name="Buhrmester J."/>
            <person name="Choudhuri J.V."/>
            <person name="Ebensen T."/>
            <person name="Gaigalat L."/>
            <person name="Herrmann S."/>
            <person name="Khachane A.N."/>
            <person name="Larisch C."/>
            <person name="Link S."/>
            <person name="Linke B."/>
            <person name="Meyer F."/>
            <person name="Mormann S."/>
            <person name="Nakunst D."/>
            <person name="Rueckert C."/>
            <person name="Schneiker-Bekel S."/>
            <person name="Schulze K."/>
            <person name="Vorhoelter F.J."/>
            <person name="Yevsa T."/>
            <person name="Engle J.T."/>
            <person name="Goldman W.E."/>
            <person name="Puehler A."/>
            <person name="Goebel U.B."/>
            <person name="Goesmann A."/>
            <person name="Bloecker H."/>
            <person name="Kaiser O."/>
            <person name="Martinez-Arias R."/>
        </authorList>
    </citation>
    <scope>NUCLEOTIDE SEQUENCE [LARGE SCALE GENOMIC DNA]</scope>
    <source>
        <strain evidence="5">ATCC BAA-461 / DSM 12804 / CCUG 43448 / CIP 107267 / Se-1111R</strain>
    </source>
</reference>
<dbReference type="EMBL" id="AM902716">
    <property type="protein sequence ID" value="CAP41122.1"/>
    <property type="molecule type" value="Genomic_DNA"/>
</dbReference>
<dbReference type="GO" id="GO:0005524">
    <property type="term" value="F:ATP binding"/>
    <property type="evidence" value="ECO:0007669"/>
    <property type="project" value="UniProtKB-KW"/>
</dbReference>
<keyword evidence="2" id="KW-0813">Transport</keyword>
<dbReference type="eggNOG" id="COG1131">
    <property type="taxonomic scope" value="Bacteria"/>
</dbReference>
<dbReference type="PANTHER" id="PTHR43335">
    <property type="entry name" value="ABC TRANSPORTER, ATP-BINDING PROTEIN"/>
    <property type="match status" value="1"/>
</dbReference>
<sequence>MLQIENLSKRYGGHLVFQGLTRTFSPGCTALCEEDSTGKSSLLGIIAGVLAPDGGDVRIDGHSLAHAPAQALARLAYVPDNCLAEPAQTGRELLEHVAAQKNAALDDGTLDLARRLGLEPHLDKRFEQMSTGTRRKVYLTAAALGDPAVVVADGPSNGLDAQARQVLADVFRHWGKHRVVLFASHDAELVRACGARTLELASLGQASTIARSS</sequence>
<dbReference type="KEGG" id="bpt:Bpet0790"/>
<evidence type="ECO:0000313" key="4">
    <source>
        <dbReference type="EMBL" id="CAP41122.1"/>
    </source>
</evidence>
<evidence type="ECO:0000256" key="1">
    <source>
        <dbReference type="ARBA" id="ARBA00005417"/>
    </source>
</evidence>
<gene>
    <name evidence="4" type="ordered locus">Bpet0790</name>
</gene>
<keyword evidence="5" id="KW-1185">Reference proteome</keyword>
<evidence type="ECO:0000256" key="2">
    <source>
        <dbReference type="ARBA" id="ARBA00022448"/>
    </source>
</evidence>
<dbReference type="Pfam" id="PF00005">
    <property type="entry name" value="ABC_tran"/>
    <property type="match status" value="1"/>
</dbReference>
<keyword evidence="4" id="KW-0547">Nucleotide-binding</keyword>
<evidence type="ECO:0000259" key="3">
    <source>
        <dbReference type="PROSITE" id="PS50893"/>
    </source>
</evidence>
<dbReference type="PROSITE" id="PS50893">
    <property type="entry name" value="ABC_TRANSPORTER_2"/>
    <property type="match status" value="1"/>
</dbReference>
<dbReference type="AlphaFoldDB" id="A9I5P3"/>
<protein>
    <submittedName>
        <fullName evidence="4">ABC transporter, ATP-binding protein</fullName>
    </submittedName>
</protein>
<feature type="domain" description="ABC transporter" evidence="3">
    <location>
        <begin position="2"/>
        <end position="212"/>
    </location>
</feature>
<dbReference type="STRING" id="94624.Bpet0790"/>
<proteinExistence type="inferred from homology"/>
<dbReference type="SUPFAM" id="SSF52540">
    <property type="entry name" value="P-loop containing nucleoside triphosphate hydrolases"/>
    <property type="match status" value="1"/>
</dbReference>